<accession>A0A6L9LCC4</accession>
<proteinExistence type="predicted"/>
<gene>
    <name evidence="1" type="ORF">GK108_25195</name>
</gene>
<organism evidence="1 2">
    <name type="scientific">Spirosoma terrae</name>
    <dbReference type="NCBI Taxonomy" id="1968276"/>
    <lineage>
        <taxon>Bacteria</taxon>
        <taxon>Pseudomonadati</taxon>
        <taxon>Bacteroidota</taxon>
        <taxon>Cytophagia</taxon>
        <taxon>Cytophagales</taxon>
        <taxon>Cytophagaceae</taxon>
        <taxon>Spirosoma</taxon>
    </lineage>
</organism>
<dbReference type="EMBL" id="JAAFZH010000015">
    <property type="protein sequence ID" value="NDU98205.1"/>
    <property type="molecule type" value="Genomic_DNA"/>
</dbReference>
<evidence type="ECO:0008006" key="3">
    <source>
        <dbReference type="Google" id="ProtNLM"/>
    </source>
</evidence>
<reference evidence="1 2" key="1">
    <citation type="submission" date="2020-02" db="EMBL/GenBank/DDBJ databases">
        <title>Draft genome sequence of two Spirosoma agri KCTC 52727 and Spirosoma terrae KCTC 52035.</title>
        <authorList>
            <person name="Rojas J."/>
            <person name="Ambika Manirajan B."/>
            <person name="Suarez C."/>
            <person name="Ratering S."/>
            <person name="Schnell S."/>
        </authorList>
    </citation>
    <scope>NUCLEOTIDE SEQUENCE [LARGE SCALE GENOMIC DNA]</scope>
    <source>
        <strain evidence="1 2">KCTC 52035</strain>
    </source>
</reference>
<evidence type="ECO:0000313" key="2">
    <source>
        <dbReference type="Proteomes" id="UP000474175"/>
    </source>
</evidence>
<dbReference type="Gene3D" id="2.40.128.20">
    <property type="match status" value="1"/>
</dbReference>
<protein>
    <recommendedName>
        <fullName evidence="3">Lipocalin family protein</fullName>
    </recommendedName>
</protein>
<dbReference type="SUPFAM" id="SSF50814">
    <property type="entry name" value="Lipocalins"/>
    <property type="match status" value="1"/>
</dbReference>
<comment type="caution">
    <text evidence="1">The sequence shown here is derived from an EMBL/GenBank/DDBJ whole genome shotgun (WGS) entry which is preliminary data.</text>
</comment>
<sequence>MSKLAQILLGTWFICSTNFPMWLKGNKTSPTFTYTTTTKNSADSVLLDEVKYVKKGETKTITGYDYPNPNDSSAFVWRGKGLLRLAKSKWKVALKDPDGQWAVIWFSKTLFTPEGVDIISRDRQIPQKTLNHIKSLMADDPLLAKHLIDMQELPNK</sequence>
<evidence type="ECO:0000313" key="1">
    <source>
        <dbReference type="EMBL" id="NDU98205.1"/>
    </source>
</evidence>
<dbReference type="InterPro" id="IPR012674">
    <property type="entry name" value="Calycin"/>
</dbReference>
<dbReference type="AlphaFoldDB" id="A0A6L9LCC4"/>
<name>A0A6L9LCC4_9BACT</name>
<keyword evidence="2" id="KW-1185">Reference proteome</keyword>
<dbReference type="Proteomes" id="UP000474175">
    <property type="component" value="Unassembled WGS sequence"/>
</dbReference>